<dbReference type="EMBL" id="VOOR01000011">
    <property type="protein sequence ID" value="TXB64493.1"/>
    <property type="molecule type" value="Genomic_DNA"/>
</dbReference>
<keyword evidence="1 2" id="KW-0238">DNA-binding</keyword>
<evidence type="ECO:0000256" key="1">
    <source>
        <dbReference type="ARBA" id="ARBA00023125"/>
    </source>
</evidence>
<proteinExistence type="predicted"/>
<dbReference type="InterPro" id="IPR009057">
    <property type="entry name" value="Homeodomain-like_sf"/>
</dbReference>
<dbReference type="Gene3D" id="1.10.357.10">
    <property type="entry name" value="Tetracycline Repressor, domain 2"/>
    <property type="match status" value="1"/>
</dbReference>
<feature type="domain" description="HTH tetR-type" evidence="3">
    <location>
        <begin position="20"/>
        <end position="80"/>
    </location>
</feature>
<dbReference type="AlphaFoldDB" id="A0A5C6RQH6"/>
<dbReference type="Proteomes" id="UP000321580">
    <property type="component" value="Unassembled WGS sequence"/>
</dbReference>
<reference evidence="4 5" key="1">
    <citation type="submission" date="2019-08" db="EMBL/GenBank/DDBJ databases">
        <title>Genome of Phaeodactylibacter luteus.</title>
        <authorList>
            <person name="Bowman J.P."/>
        </authorList>
    </citation>
    <scope>NUCLEOTIDE SEQUENCE [LARGE SCALE GENOMIC DNA]</scope>
    <source>
        <strain evidence="4 5">KCTC 42180</strain>
    </source>
</reference>
<dbReference type="Pfam" id="PF00440">
    <property type="entry name" value="TetR_N"/>
    <property type="match status" value="1"/>
</dbReference>
<evidence type="ECO:0000313" key="4">
    <source>
        <dbReference type="EMBL" id="TXB64493.1"/>
    </source>
</evidence>
<comment type="caution">
    <text evidence="4">The sequence shown here is derived from an EMBL/GenBank/DDBJ whole genome shotgun (WGS) entry which is preliminary data.</text>
</comment>
<keyword evidence="5" id="KW-1185">Reference proteome</keyword>
<feature type="DNA-binding region" description="H-T-H motif" evidence="2">
    <location>
        <begin position="43"/>
        <end position="62"/>
    </location>
</feature>
<name>A0A5C6RQH6_9BACT</name>
<accession>A0A5C6RQH6</accession>
<dbReference type="PROSITE" id="PS50977">
    <property type="entry name" value="HTH_TETR_2"/>
    <property type="match status" value="1"/>
</dbReference>
<evidence type="ECO:0000259" key="3">
    <source>
        <dbReference type="PROSITE" id="PS50977"/>
    </source>
</evidence>
<evidence type="ECO:0000256" key="2">
    <source>
        <dbReference type="PROSITE-ProRule" id="PRU00335"/>
    </source>
</evidence>
<evidence type="ECO:0000313" key="5">
    <source>
        <dbReference type="Proteomes" id="UP000321580"/>
    </source>
</evidence>
<gene>
    <name evidence="4" type="ORF">FRY97_07305</name>
</gene>
<dbReference type="OrthoDB" id="649282at2"/>
<dbReference type="InterPro" id="IPR001647">
    <property type="entry name" value="HTH_TetR"/>
</dbReference>
<dbReference type="SUPFAM" id="SSF46689">
    <property type="entry name" value="Homeodomain-like"/>
    <property type="match status" value="1"/>
</dbReference>
<organism evidence="4 5">
    <name type="scientific">Phaeodactylibacter luteus</name>
    <dbReference type="NCBI Taxonomy" id="1564516"/>
    <lineage>
        <taxon>Bacteria</taxon>
        <taxon>Pseudomonadati</taxon>
        <taxon>Bacteroidota</taxon>
        <taxon>Saprospiria</taxon>
        <taxon>Saprospirales</taxon>
        <taxon>Haliscomenobacteraceae</taxon>
        <taxon>Phaeodactylibacter</taxon>
    </lineage>
</organism>
<protein>
    <submittedName>
        <fullName evidence="4">TetR/AcrR family transcriptional regulator</fullName>
    </submittedName>
</protein>
<dbReference type="GO" id="GO:0003677">
    <property type="term" value="F:DNA binding"/>
    <property type="evidence" value="ECO:0007669"/>
    <property type="project" value="UniProtKB-UniRule"/>
</dbReference>
<dbReference type="RefSeq" id="WP_147166788.1">
    <property type="nucleotide sequence ID" value="NZ_VOOR01000011.1"/>
</dbReference>
<sequence length="229" mass="26884">MFSVELTINENLYKNDPQRTDLGRKILQHSILMIDECGLERFNFRKLAVRIGSTEASIYRYFENKQRLLIYLVNWYWEWMRFRIELKVLEIEDPLLKLQAVISCIVDTAKRNTSISYIDEDVLHRIVVAEGTKAYHNKAVDLQNREGFFLAYKALCKRIAGVILENNPEFPYPHTLASNMLEMANNHIFFAEHLPRLTDVDGKGDVPRQVEQLLSYFTLRLLKEERVSA</sequence>